<evidence type="ECO:0000256" key="1">
    <source>
        <dbReference type="SAM" id="SignalP"/>
    </source>
</evidence>
<feature type="chain" id="PRO_5001808499" description="Transmembrane protein" evidence="1">
    <location>
        <begin position="17"/>
        <end position="150"/>
    </location>
</feature>
<name>A0A086JPG8_TOXGO</name>
<evidence type="ECO:0000313" key="3">
    <source>
        <dbReference type="Proteomes" id="UP000028837"/>
    </source>
</evidence>
<gene>
    <name evidence="2" type="ORF">TGDOM2_259540</name>
</gene>
<organism evidence="2 3">
    <name type="scientific">Toxoplasma gondii GAB2-2007-GAL-DOM2</name>
    <dbReference type="NCBI Taxonomy" id="1130820"/>
    <lineage>
        <taxon>Eukaryota</taxon>
        <taxon>Sar</taxon>
        <taxon>Alveolata</taxon>
        <taxon>Apicomplexa</taxon>
        <taxon>Conoidasida</taxon>
        <taxon>Coccidia</taxon>
        <taxon>Eucoccidiorida</taxon>
        <taxon>Eimeriorina</taxon>
        <taxon>Sarcocystidae</taxon>
        <taxon>Toxoplasma</taxon>
    </lineage>
</organism>
<dbReference type="Proteomes" id="UP000028837">
    <property type="component" value="Unassembled WGS sequence"/>
</dbReference>
<proteinExistence type="predicted"/>
<feature type="signal peptide" evidence="1">
    <location>
        <begin position="1"/>
        <end position="16"/>
    </location>
</feature>
<reference evidence="2 3" key="1">
    <citation type="submission" date="2014-02" db="EMBL/GenBank/DDBJ databases">
        <authorList>
            <person name="Sibley D."/>
            <person name="Venepally P."/>
            <person name="Karamycheva S."/>
            <person name="Hadjithomas M."/>
            <person name="Khan A."/>
            <person name="Brunk B."/>
            <person name="Roos D."/>
            <person name="Caler E."/>
            <person name="Lorenzi H."/>
        </authorList>
    </citation>
    <scope>NUCLEOTIDE SEQUENCE [LARGE SCALE GENOMIC DNA]</scope>
    <source>
        <strain evidence="2 3">GAB2-2007-GAL-DOM2</strain>
    </source>
</reference>
<evidence type="ECO:0000313" key="2">
    <source>
        <dbReference type="EMBL" id="KFG34036.1"/>
    </source>
</evidence>
<dbReference type="VEuPathDB" id="ToxoDB:TGDOM2_259540"/>
<accession>A0A086JPG8</accession>
<dbReference type="EMBL" id="AHZU02001283">
    <property type="protein sequence ID" value="KFG34036.1"/>
    <property type="molecule type" value="Genomic_DNA"/>
</dbReference>
<keyword evidence="1" id="KW-0732">Signal</keyword>
<dbReference type="AlphaFoldDB" id="A0A086JPG8"/>
<sequence>MLAFGLVLILVRCIWSLQLCAVKCAHTDIAAYPVDFSISLESCGVLCERRSRPLFHSTGVSRGFLDSYLFFLDLWHVCALNVCGFVNLQCGLVSYFLLLESPARLTHWTLSPVSSNRPQFFSRKVCASRSILPQLNTREAVPYLLRLTNF</sequence>
<protein>
    <recommendedName>
        <fullName evidence="4">Transmembrane protein</fullName>
    </recommendedName>
</protein>
<comment type="caution">
    <text evidence="2">The sequence shown here is derived from an EMBL/GenBank/DDBJ whole genome shotgun (WGS) entry which is preliminary data.</text>
</comment>
<evidence type="ECO:0008006" key="4">
    <source>
        <dbReference type="Google" id="ProtNLM"/>
    </source>
</evidence>